<dbReference type="InterPro" id="IPR029058">
    <property type="entry name" value="AB_hydrolase_fold"/>
</dbReference>
<dbReference type="GO" id="GO:0005886">
    <property type="term" value="C:plasma membrane"/>
    <property type="evidence" value="ECO:0007669"/>
    <property type="project" value="TreeGrafter"/>
</dbReference>
<evidence type="ECO:0000256" key="3">
    <source>
        <dbReference type="ARBA" id="ARBA00022801"/>
    </source>
</evidence>
<dbReference type="Proteomes" id="UP000783686">
    <property type="component" value="Unassembled WGS sequence"/>
</dbReference>
<dbReference type="InterPro" id="IPR050654">
    <property type="entry name" value="AChE-related_enzymes"/>
</dbReference>
<accession>A0A811JTI2</accession>
<dbReference type="GO" id="GO:0003990">
    <property type="term" value="F:acetylcholinesterase activity"/>
    <property type="evidence" value="ECO:0007669"/>
    <property type="project" value="TreeGrafter"/>
</dbReference>
<dbReference type="Gene3D" id="3.40.50.1820">
    <property type="entry name" value="alpha/beta hydrolase"/>
    <property type="match status" value="1"/>
</dbReference>
<keyword evidence="2" id="KW-0719">Serine esterase</keyword>
<feature type="signal peptide" evidence="5">
    <location>
        <begin position="1"/>
        <end position="20"/>
    </location>
</feature>
<evidence type="ECO:0000256" key="5">
    <source>
        <dbReference type="SAM" id="SignalP"/>
    </source>
</evidence>
<dbReference type="SUPFAM" id="SSF53474">
    <property type="entry name" value="alpha/beta-Hydrolases"/>
    <property type="match status" value="1"/>
</dbReference>
<dbReference type="Proteomes" id="UP000614601">
    <property type="component" value="Unassembled WGS sequence"/>
</dbReference>
<dbReference type="OrthoDB" id="3200163at2759"/>
<evidence type="ECO:0000256" key="2">
    <source>
        <dbReference type="ARBA" id="ARBA00022487"/>
    </source>
</evidence>
<dbReference type="PANTHER" id="PTHR43918">
    <property type="entry name" value="ACETYLCHOLINESTERASE"/>
    <property type="match status" value="1"/>
</dbReference>
<dbReference type="Pfam" id="PF00135">
    <property type="entry name" value="COesterase"/>
    <property type="match status" value="1"/>
</dbReference>
<organism evidence="7 8">
    <name type="scientific">Bursaphelenchus okinawaensis</name>
    <dbReference type="NCBI Taxonomy" id="465554"/>
    <lineage>
        <taxon>Eukaryota</taxon>
        <taxon>Metazoa</taxon>
        <taxon>Ecdysozoa</taxon>
        <taxon>Nematoda</taxon>
        <taxon>Chromadorea</taxon>
        <taxon>Rhabditida</taxon>
        <taxon>Tylenchina</taxon>
        <taxon>Tylenchomorpha</taxon>
        <taxon>Aphelenchoidea</taxon>
        <taxon>Aphelenchoididae</taxon>
        <taxon>Bursaphelenchus</taxon>
    </lineage>
</organism>
<dbReference type="InterPro" id="IPR002018">
    <property type="entry name" value="CarbesteraseB"/>
</dbReference>
<evidence type="ECO:0000313" key="8">
    <source>
        <dbReference type="Proteomes" id="UP000614601"/>
    </source>
</evidence>
<proteinExistence type="inferred from homology"/>
<keyword evidence="8" id="KW-1185">Reference proteome</keyword>
<feature type="domain" description="Carboxylesterase type B" evidence="6">
    <location>
        <begin position="29"/>
        <end position="88"/>
    </location>
</feature>
<comment type="caution">
    <text evidence="7">The sequence shown here is derived from an EMBL/GenBank/DDBJ whole genome shotgun (WGS) entry which is preliminary data.</text>
</comment>
<dbReference type="AlphaFoldDB" id="A0A811JTI2"/>
<feature type="chain" id="PRO_5035594396" description="Carboxylesterase type B domain-containing protein" evidence="5">
    <location>
        <begin position="21"/>
        <end position="124"/>
    </location>
</feature>
<evidence type="ECO:0000259" key="6">
    <source>
        <dbReference type="Pfam" id="PF00135"/>
    </source>
</evidence>
<feature type="compositionally biased region" description="Basic and acidic residues" evidence="4">
    <location>
        <begin position="102"/>
        <end position="117"/>
    </location>
</feature>
<protein>
    <recommendedName>
        <fullName evidence="6">Carboxylesterase type B domain-containing protein</fullName>
    </recommendedName>
</protein>
<reference evidence="7" key="1">
    <citation type="submission" date="2020-09" db="EMBL/GenBank/DDBJ databases">
        <authorList>
            <person name="Kikuchi T."/>
        </authorList>
    </citation>
    <scope>NUCLEOTIDE SEQUENCE</scope>
    <source>
        <strain evidence="7">SH1</strain>
    </source>
</reference>
<dbReference type="GO" id="GO:0005615">
    <property type="term" value="C:extracellular space"/>
    <property type="evidence" value="ECO:0007669"/>
    <property type="project" value="TreeGrafter"/>
</dbReference>
<feature type="region of interest" description="Disordered" evidence="4">
    <location>
        <begin position="97"/>
        <end position="124"/>
    </location>
</feature>
<dbReference type="GO" id="GO:0019695">
    <property type="term" value="P:choline metabolic process"/>
    <property type="evidence" value="ECO:0007669"/>
    <property type="project" value="TreeGrafter"/>
</dbReference>
<name>A0A811JTI2_9BILA</name>
<dbReference type="PANTHER" id="PTHR43918:SF15">
    <property type="entry name" value="CARBOXYLIC ESTER HYDROLASE"/>
    <property type="match status" value="1"/>
</dbReference>
<evidence type="ECO:0000256" key="1">
    <source>
        <dbReference type="ARBA" id="ARBA00005964"/>
    </source>
</evidence>
<keyword evidence="5" id="KW-0732">Signal</keyword>
<sequence length="124" mass="13522">MLDVLRLVAVVVWLLPPLSARNPRQNDHLIVQTALGTLKGVGQSFNGQNVRAFLGVPYAKKPTGSRRFALPEMVGPWEGDAGAGAFQDLLLHHRHHVPPVPRGRDVEPAQRAERGLSHVECVGT</sequence>
<keyword evidence="3" id="KW-0378">Hydrolase</keyword>
<gene>
    <name evidence="7" type="ORF">BOKJ2_LOCUS1234</name>
</gene>
<evidence type="ECO:0000313" key="7">
    <source>
        <dbReference type="EMBL" id="CAD5206550.1"/>
    </source>
</evidence>
<dbReference type="GO" id="GO:0006581">
    <property type="term" value="P:acetylcholine catabolic process"/>
    <property type="evidence" value="ECO:0007669"/>
    <property type="project" value="TreeGrafter"/>
</dbReference>
<dbReference type="EMBL" id="CAJFDH010000001">
    <property type="protein sequence ID" value="CAD5206550.1"/>
    <property type="molecule type" value="Genomic_DNA"/>
</dbReference>
<comment type="similarity">
    <text evidence="1">Belongs to the type-B carboxylesterase/lipase family.</text>
</comment>
<evidence type="ECO:0000256" key="4">
    <source>
        <dbReference type="SAM" id="MobiDB-lite"/>
    </source>
</evidence>
<dbReference type="EMBL" id="CAJFCW020000001">
    <property type="protein sequence ID" value="CAG9082225.1"/>
    <property type="molecule type" value="Genomic_DNA"/>
</dbReference>